<dbReference type="AlphaFoldDB" id="A0A0G4M3L5"/>
<dbReference type="Proteomes" id="UP000045706">
    <property type="component" value="Unassembled WGS sequence"/>
</dbReference>
<protein>
    <recommendedName>
        <fullName evidence="3">FAT domain-containing protein</fullName>
    </recommendedName>
</protein>
<evidence type="ECO:0008006" key="3">
    <source>
        <dbReference type="Google" id="ProtNLM"/>
    </source>
</evidence>
<name>A0A0G4M3L5_VERLO</name>
<dbReference type="EMBL" id="CVQI01021480">
    <property type="protein sequence ID" value="CRK28874.1"/>
    <property type="molecule type" value="Genomic_DNA"/>
</dbReference>
<gene>
    <name evidence="1" type="ORF">BN1723_018366</name>
</gene>
<evidence type="ECO:0000313" key="2">
    <source>
        <dbReference type="Proteomes" id="UP000045706"/>
    </source>
</evidence>
<accession>A0A0G4M3L5</accession>
<proteinExistence type="predicted"/>
<sequence>MWDKAQKMYEAAQIKARTGVIPFSQGEYMLWEDHWVLCAQKLQQWDILQDFAKHENFQDLLLECAWRNTEMWQDGNQRDALDTLIKG</sequence>
<feature type="non-terminal residue" evidence="1">
    <location>
        <position position="87"/>
    </location>
</feature>
<reference evidence="2" key="1">
    <citation type="submission" date="2015-05" db="EMBL/GenBank/DDBJ databases">
        <authorList>
            <person name="Fogelqvist Johan"/>
        </authorList>
    </citation>
    <scope>NUCLEOTIDE SEQUENCE [LARGE SCALE GENOMIC DNA]</scope>
</reference>
<evidence type="ECO:0000313" key="1">
    <source>
        <dbReference type="EMBL" id="CRK28874.1"/>
    </source>
</evidence>
<organism evidence="1 2">
    <name type="scientific">Verticillium longisporum</name>
    <name type="common">Verticillium dahliae var. longisporum</name>
    <dbReference type="NCBI Taxonomy" id="100787"/>
    <lineage>
        <taxon>Eukaryota</taxon>
        <taxon>Fungi</taxon>
        <taxon>Dikarya</taxon>
        <taxon>Ascomycota</taxon>
        <taxon>Pezizomycotina</taxon>
        <taxon>Sordariomycetes</taxon>
        <taxon>Hypocreomycetidae</taxon>
        <taxon>Glomerellales</taxon>
        <taxon>Plectosphaerellaceae</taxon>
        <taxon>Verticillium</taxon>
    </lineage>
</organism>